<accession>A0AAD7BRC3</accession>
<dbReference type="AlphaFoldDB" id="A0AAD7BRC3"/>
<sequence>MTSPDTVTCKLCRRQFSKYTCPICNVPYCSLTCFRSPSHSQCSETFYKKQVESDIRAEPSKSAQERQRMLELLKRFEEESLDAEEEDEEESDLARRMQDVDLESSDQLWALLTPDEREKFLKVMENPSSELAQQLLASQELENEKQDPWWDSDSSSPEPIQVPPSLSSPNGGPSLIYNICAVFVTYAYTTRHLSISPLSTALESDAEAARFLISQLTPFLTSRTSKTLHRTLDDALTELHSRLPPDSATPQLLALLLRDAASLLRPPLVADESTGPHARALGALGDLHVLFQTRAHVGHKLTFYAAQLPTIARQAALELDLNAKVREADSVSEGVEWERVEAAERRRIVELSPENVQ</sequence>
<feature type="compositionally biased region" description="Low complexity" evidence="2">
    <location>
        <begin position="149"/>
        <end position="168"/>
    </location>
</feature>
<feature type="domain" description="HIT-type" evidence="3">
    <location>
        <begin position="9"/>
        <end position="42"/>
    </location>
</feature>
<dbReference type="PROSITE" id="PS51083">
    <property type="entry name" value="ZF_HIT"/>
    <property type="match status" value="1"/>
</dbReference>
<evidence type="ECO:0000256" key="1">
    <source>
        <dbReference type="PROSITE-ProRule" id="PRU00453"/>
    </source>
</evidence>
<dbReference type="EMBL" id="JARKIF010000010">
    <property type="protein sequence ID" value="KAJ7628639.1"/>
    <property type="molecule type" value="Genomic_DNA"/>
</dbReference>
<gene>
    <name evidence="4" type="ORF">FB45DRAFT_41847</name>
</gene>
<feature type="region of interest" description="Disordered" evidence="2">
    <location>
        <begin position="142"/>
        <end position="168"/>
    </location>
</feature>
<feature type="region of interest" description="Disordered" evidence="2">
    <location>
        <begin position="77"/>
        <end position="98"/>
    </location>
</feature>
<keyword evidence="1" id="KW-0479">Metal-binding</keyword>
<comment type="caution">
    <text evidence="4">The sequence shown here is derived from an EMBL/GenBank/DDBJ whole genome shotgun (WGS) entry which is preliminary data.</text>
</comment>
<evidence type="ECO:0000313" key="4">
    <source>
        <dbReference type="EMBL" id="KAJ7628639.1"/>
    </source>
</evidence>
<dbReference type="Gene3D" id="3.30.60.190">
    <property type="match status" value="1"/>
</dbReference>
<evidence type="ECO:0000313" key="5">
    <source>
        <dbReference type="Proteomes" id="UP001221142"/>
    </source>
</evidence>
<feature type="compositionally biased region" description="Acidic residues" evidence="2">
    <location>
        <begin position="79"/>
        <end position="91"/>
    </location>
</feature>
<keyword evidence="1" id="KW-0862">Zinc</keyword>
<dbReference type="SUPFAM" id="SSF144232">
    <property type="entry name" value="HIT/MYND zinc finger-like"/>
    <property type="match status" value="1"/>
</dbReference>
<keyword evidence="5" id="KW-1185">Reference proteome</keyword>
<dbReference type="CDD" id="cd23024">
    <property type="entry name" value="zf-HIT_ZNHIT2-3"/>
    <property type="match status" value="1"/>
</dbReference>
<dbReference type="Pfam" id="PF04438">
    <property type="entry name" value="zf-HIT"/>
    <property type="match status" value="1"/>
</dbReference>
<keyword evidence="1" id="KW-0863">Zinc-finger</keyword>
<dbReference type="InterPro" id="IPR007529">
    <property type="entry name" value="Znf_HIT"/>
</dbReference>
<evidence type="ECO:0000256" key="2">
    <source>
        <dbReference type="SAM" id="MobiDB-lite"/>
    </source>
</evidence>
<organism evidence="4 5">
    <name type="scientific">Roridomyces roridus</name>
    <dbReference type="NCBI Taxonomy" id="1738132"/>
    <lineage>
        <taxon>Eukaryota</taxon>
        <taxon>Fungi</taxon>
        <taxon>Dikarya</taxon>
        <taxon>Basidiomycota</taxon>
        <taxon>Agaricomycotina</taxon>
        <taxon>Agaricomycetes</taxon>
        <taxon>Agaricomycetidae</taxon>
        <taxon>Agaricales</taxon>
        <taxon>Marasmiineae</taxon>
        <taxon>Mycenaceae</taxon>
        <taxon>Roridomyces</taxon>
    </lineage>
</organism>
<dbReference type="PANTHER" id="PTHR15555">
    <property type="entry name" value="ZINC FINGER HIT DOMAIN CONTAINING PROTEIN 2 PROTEIN FON -RELATED"/>
    <property type="match status" value="1"/>
</dbReference>
<dbReference type="PANTHER" id="PTHR15555:SF0">
    <property type="entry name" value="ZINC FINGER HIT DOMAIN-CONTAINING PROTEIN 2"/>
    <property type="match status" value="1"/>
</dbReference>
<proteinExistence type="predicted"/>
<name>A0AAD7BRC3_9AGAR</name>
<reference evidence="4" key="1">
    <citation type="submission" date="2023-03" db="EMBL/GenBank/DDBJ databases">
        <title>Massive genome expansion in bonnet fungi (Mycena s.s.) driven by repeated elements and novel gene families across ecological guilds.</title>
        <authorList>
            <consortium name="Lawrence Berkeley National Laboratory"/>
            <person name="Harder C.B."/>
            <person name="Miyauchi S."/>
            <person name="Viragh M."/>
            <person name="Kuo A."/>
            <person name="Thoen E."/>
            <person name="Andreopoulos B."/>
            <person name="Lu D."/>
            <person name="Skrede I."/>
            <person name="Drula E."/>
            <person name="Henrissat B."/>
            <person name="Morin E."/>
            <person name="Kohler A."/>
            <person name="Barry K."/>
            <person name="LaButti K."/>
            <person name="Morin E."/>
            <person name="Salamov A."/>
            <person name="Lipzen A."/>
            <person name="Mereny Z."/>
            <person name="Hegedus B."/>
            <person name="Baldrian P."/>
            <person name="Stursova M."/>
            <person name="Weitz H."/>
            <person name="Taylor A."/>
            <person name="Grigoriev I.V."/>
            <person name="Nagy L.G."/>
            <person name="Martin F."/>
            <person name="Kauserud H."/>
        </authorList>
    </citation>
    <scope>NUCLEOTIDE SEQUENCE</scope>
    <source>
        <strain evidence="4">9284</strain>
    </source>
</reference>
<evidence type="ECO:0000259" key="3">
    <source>
        <dbReference type="PROSITE" id="PS51083"/>
    </source>
</evidence>
<dbReference type="GO" id="GO:0008270">
    <property type="term" value="F:zinc ion binding"/>
    <property type="evidence" value="ECO:0007669"/>
    <property type="project" value="UniProtKB-UniRule"/>
</dbReference>
<protein>
    <recommendedName>
        <fullName evidence="3">HIT-type domain-containing protein</fullName>
    </recommendedName>
</protein>
<dbReference type="Proteomes" id="UP001221142">
    <property type="component" value="Unassembled WGS sequence"/>
</dbReference>
<dbReference type="InterPro" id="IPR039646">
    <property type="entry name" value="ZNHIT2"/>
</dbReference>